<dbReference type="Proteomes" id="UP001519271">
    <property type="component" value="Unassembled WGS sequence"/>
</dbReference>
<name>A0ABS4G1M6_9CLOT</name>
<keyword evidence="1" id="KW-1133">Transmembrane helix</keyword>
<dbReference type="RefSeq" id="WP_245250509.1">
    <property type="nucleotide sequence ID" value="NZ_JAGGKC010000005.1"/>
</dbReference>
<evidence type="ECO:0000313" key="3">
    <source>
        <dbReference type="Proteomes" id="UP001519271"/>
    </source>
</evidence>
<keyword evidence="1" id="KW-0812">Transmembrane</keyword>
<proteinExistence type="predicted"/>
<dbReference type="PANTHER" id="PTHR40078">
    <property type="entry name" value="INTEGRAL MEMBRANE PROTEIN-RELATED"/>
    <property type="match status" value="1"/>
</dbReference>
<protein>
    <submittedName>
        <fullName evidence="2">Membrane protein YczE</fullName>
    </submittedName>
</protein>
<dbReference type="PANTHER" id="PTHR40078:SF1">
    <property type="entry name" value="INTEGRAL MEMBRANE PROTEIN"/>
    <property type="match status" value="1"/>
</dbReference>
<gene>
    <name evidence="2" type="ORF">J2Z34_000914</name>
</gene>
<feature type="transmembrane region" description="Helical" evidence="1">
    <location>
        <begin position="110"/>
        <end position="137"/>
    </location>
</feature>
<organism evidence="2 3">
    <name type="scientific">Youngiibacter multivorans</name>
    <dbReference type="NCBI Taxonomy" id="937251"/>
    <lineage>
        <taxon>Bacteria</taxon>
        <taxon>Bacillati</taxon>
        <taxon>Bacillota</taxon>
        <taxon>Clostridia</taxon>
        <taxon>Eubacteriales</taxon>
        <taxon>Clostridiaceae</taxon>
        <taxon>Youngiibacter</taxon>
    </lineage>
</organism>
<feature type="transmembrane region" description="Helical" evidence="1">
    <location>
        <begin position="80"/>
        <end position="98"/>
    </location>
</feature>
<evidence type="ECO:0000256" key="1">
    <source>
        <dbReference type="SAM" id="Phobius"/>
    </source>
</evidence>
<keyword evidence="1" id="KW-0472">Membrane</keyword>
<dbReference type="InterPro" id="IPR038750">
    <property type="entry name" value="YczE/YyaS-like"/>
</dbReference>
<evidence type="ECO:0000313" key="2">
    <source>
        <dbReference type="EMBL" id="MBP1918442.1"/>
    </source>
</evidence>
<feature type="transmembrane region" description="Helical" evidence="1">
    <location>
        <begin position="7"/>
        <end position="29"/>
    </location>
</feature>
<feature type="transmembrane region" description="Helical" evidence="1">
    <location>
        <begin position="49"/>
        <end position="68"/>
    </location>
</feature>
<dbReference type="Pfam" id="PF19700">
    <property type="entry name" value="DUF6198"/>
    <property type="match status" value="1"/>
</dbReference>
<keyword evidence="3" id="KW-1185">Reference proteome</keyword>
<reference evidence="2 3" key="1">
    <citation type="submission" date="2021-03" db="EMBL/GenBank/DDBJ databases">
        <title>Genomic Encyclopedia of Type Strains, Phase IV (KMG-IV): sequencing the most valuable type-strain genomes for metagenomic binning, comparative biology and taxonomic classification.</title>
        <authorList>
            <person name="Goeker M."/>
        </authorList>
    </citation>
    <scope>NUCLEOTIDE SEQUENCE [LARGE SCALE GENOMIC DNA]</scope>
    <source>
        <strain evidence="2 3">DSM 6139</strain>
    </source>
</reference>
<feature type="transmembrane region" description="Helical" evidence="1">
    <location>
        <begin position="158"/>
        <end position="177"/>
    </location>
</feature>
<accession>A0ABS4G1M6</accession>
<dbReference type="EMBL" id="JAGGKC010000005">
    <property type="protein sequence ID" value="MBP1918442.1"/>
    <property type="molecule type" value="Genomic_DNA"/>
</dbReference>
<comment type="caution">
    <text evidence="2">The sequence shown here is derived from an EMBL/GenBank/DDBJ whole genome shotgun (WGS) entry which is preliminary data.</text>
</comment>
<sequence>MKEIKRYAAMLVLIIATGIGAAFSIKAAVGVGAWDAMTQTLGFLTGIKVGTIGMAINISCVAGQLVILRKDFKFRHLLQVPVSILLGMVVNFVLYNVLGDISFDSYLLRIAVLVSSYTLIAASVGAIMDLDAVTFALEGLCMAVAGKTGLKFSHIRQLVDVICIMLVLILVVTIKVPLTVREGTVIGMLMFGPMIGFFMKKSGPLFRKLNLSATCA</sequence>